<reference evidence="10" key="1">
    <citation type="submission" date="2020-01" db="EMBL/GenBank/DDBJ databases">
        <authorList>
            <consortium name="DOE Joint Genome Institute"/>
            <person name="Haridas S."/>
            <person name="Albert R."/>
            <person name="Binder M."/>
            <person name="Bloem J."/>
            <person name="Labutti K."/>
            <person name="Salamov A."/>
            <person name="Andreopoulos B."/>
            <person name="Baker S.E."/>
            <person name="Barry K."/>
            <person name="Bills G."/>
            <person name="Bluhm B.H."/>
            <person name="Cannon C."/>
            <person name="Castanera R."/>
            <person name="Culley D.E."/>
            <person name="Daum C."/>
            <person name="Ezra D."/>
            <person name="Gonzalez J.B."/>
            <person name="Henrissat B."/>
            <person name="Kuo A."/>
            <person name="Liang C."/>
            <person name="Lipzen A."/>
            <person name="Lutzoni F."/>
            <person name="Magnuson J."/>
            <person name="Mondo S."/>
            <person name="Nolan M."/>
            <person name="Ohm R."/>
            <person name="Pangilinan J."/>
            <person name="Park H.-J."/>
            <person name="Ramirez L."/>
            <person name="Alfaro M."/>
            <person name="Sun H."/>
            <person name="Tritt A."/>
            <person name="Yoshinaga Y."/>
            <person name="Zwiers L.-H."/>
            <person name="Turgeon B.G."/>
            <person name="Goodwin S.B."/>
            <person name="Spatafora J.W."/>
            <person name="Crous P.W."/>
            <person name="Grigoriev I.V."/>
        </authorList>
    </citation>
    <scope>NUCLEOTIDE SEQUENCE</scope>
    <source>
        <strain evidence="10">P77</strain>
    </source>
</reference>
<keyword evidence="6" id="KW-0479">Metal-binding</keyword>
<keyword evidence="7" id="KW-0862">Zinc</keyword>
<dbReference type="PANTHER" id="PTHR46223:SF3">
    <property type="entry name" value="HISTONE-LYSINE N-METHYLTRANSFERASE SET-23"/>
    <property type="match status" value="1"/>
</dbReference>
<evidence type="ECO:0000256" key="3">
    <source>
        <dbReference type="ARBA" id="ARBA00022603"/>
    </source>
</evidence>
<dbReference type="GO" id="GO:0032259">
    <property type="term" value="P:methylation"/>
    <property type="evidence" value="ECO:0007669"/>
    <property type="project" value="UniProtKB-KW"/>
</dbReference>
<dbReference type="PANTHER" id="PTHR46223">
    <property type="entry name" value="HISTONE-LYSINE N-METHYLTRANSFERASE SUV39H"/>
    <property type="match status" value="1"/>
</dbReference>
<dbReference type="Gene3D" id="2.170.270.10">
    <property type="entry name" value="SET domain"/>
    <property type="match status" value="1"/>
</dbReference>
<feature type="region of interest" description="Disordered" evidence="8">
    <location>
        <begin position="206"/>
        <end position="287"/>
    </location>
</feature>
<accession>A0A6A5KR03</accession>
<evidence type="ECO:0000313" key="10">
    <source>
        <dbReference type="EMBL" id="KAF1836093.1"/>
    </source>
</evidence>
<comment type="subcellular location">
    <subcellularLocation>
        <location evidence="1">Chromosome</location>
    </subcellularLocation>
</comment>
<keyword evidence="5" id="KW-0949">S-adenosyl-L-methionine</keyword>
<evidence type="ECO:0000256" key="5">
    <source>
        <dbReference type="ARBA" id="ARBA00022691"/>
    </source>
</evidence>
<feature type="compositionally biased region" description="Acidic residues" evidence="8">
    <location>
        <begin position="250"/>
        <end position="269"/>
    </location>
</feature>
<feature type="domain" description="SET" evidence="9">
    <location>
        <begin position="110"/>
        <end position="191"/>
    </location>
</feature>
<dbReference type="GO" id="GO:0005694">
    <property type="term" value="C:chromosome"/>
    <property type="evidence" value="ECO:0007669"/>
    <property type="project" value="UniProtKB-SubCell"/>
</dbReference>
<keyword evidence="4" id="KW-0808">Transferase</keyword>
<evidence type="ECO:0000256" key="4">
    <source>
        <dbReference type="ARBA" id="ARBA00022679"/>
    </source>
</evidence>
<sequence length="344" mass="38517">MTTQTQNQIFRSIRAKLDKQEREGKKRYAAGYVTKLLKQLYDPMLTGPRYFYEQDNNGLPTKRVPTTHEACIGCEEPGIRKCYCDYEAWADSKHDFWLSNMLLQAVGNRGFGLFARKFITQQIVLGEYTGMIIPPKAEEDLDTGADTYHTNISIGEWNEDASRQATTWIDALYTGSVLRFINHSCDPNARFLEALCGINRRVVDNCKNTPEKEGEDVDMVTDDSSSSDSEDLPEDVAMTTDDSSSSNSEDSPEDVEMTSDDGSSSDDSEASTVILCPRGSSTSTKMATKPTRDFTPLLSSLDFLTDSISAGLYVLWDMDNRYPALALDLARQDYIDVIPARRRG</sequence>
<dbReference type="OrthoDB" id="308383at2759"/>
<organism evidence="10 11">
    <name type="scientific">Decorospora gaudefroyi</name>
    <dbReference type="NCBI Taxonomy" id="184978"/>
    <lineage>
        <taxon>Eukaryota</taxon>
        <taxon>Fungi</taxon>
        <taxon>Dikarya</taxon>
        <taxon>Ascomycota</taxon>
        <taxon>Pezizomycotina</taxon>
        <taxon>Dothideomycetes</taxon>
        <taxon>Pleosporomycetidae</taxon>
        <taxon>Pleosporales</taxon>
        <taxon>Pleosporineae</taxon>
        <taxon>Pleosporaceae</taxon>
        <taxon>Decorospora</taxon>
    </lineage>
</organism>
<evidence type="ECO:0000256" key="2">
    <source>
        <dbReference type="ARBA" id="ARBA00022454"/>
    </source>
</evidence>
<proteinExistence type="predicted"/>
<dbReference type="Pfam" id="PF00856">
    <property type="entry name" value="SET"/>
    <property type="match status" value="1"/>
</dbReference>
<evidence type="ECO:0000256" key="8">
    <source>
        <dbReference type="SAM" id="MobiDB-lite"/>
    </source>
</evidence>
<dbReference type="SUPFAM" id="SSF82199">
    <property type="entry name" value="SET domain"/>
    <property type="match status" value="1"/>
</dbReference>
<dbReference type="AlphaFoldDB" id="A0A6A5KR03"/>
<name>A0A6A5KR03_9PLEO</name>
<keyword evidence="3" id="KW-0489">Methyltransferase</keyword>
<dbReference type="InterPro" id="IPR050973">
    <property type="entry name" value="H3K9_Histone-Lys_N-MTase"/>
</dbReference>
<protein>
    <recommendedName>
        <fullName evidence="9">SET domain-containing protein</fullName>
    </recommendedName>
</protein>
<keyword evidence="2" id="KW-0158">Chromosome</keyword>
<gene>
    <name evidence="10" type="ORF">BDW02DRAFT_596756</name>
</gene>
<evidence type="ECO:0000259" key="9">
    <source>
        <dbReference type="Pfam" id="PF00856"/>
    </source>
</evidence>
<evidence type="ECO:0000313" key="11">
    <source>
        <dbReference type="Proteomes" id="UP000800040"/>
    </source>
</evidence>
<dbReference type="GO" id="GO:0008168">
    <property type="term" value="F:methyltransferase activity"/>
    <property type="evidence" value="ECO:0007669"/>
    <property type="project" value="UniProtKB-KW"/>
</dbReference>
<dbReference type="EMBL" id="ML975278">
    <property type="protein sequence ID" value="KAF1836093.1"/>
    <property type="molecule type" value="Genomic_DNA"/>
</dbReference>
<dbReference type="Proteomes" id="UP000800040">
    <property type="component" value="Unassembled WGS sequence"/>
</dbReference>
<dbReference type="GO" id="GO:0046872">
    <property type="term" value="F:metal ion binding"/>
    <property type="evidence" value="ECO:0007669"/>
    <property type="project" value="UniProtKB-KW"/>
</dbReference>
<dbReference type="InterPro" id="IPR001214">
    <property type="entry name" value="SET_dom"/>
</dbReference>
<evidence type="ECO:0000256" key="6">
    <source>
        <dbReference type="ARBA" id="ARBA00022723"/>
    </source>
</evidence>
<dbReference type="InterPro" id="IPR046341">
    <property type="entry name" value="SET_dom_sf"/>
</dbReference>
<evidence type="ECO:0000256" key="7">
    <source>
        <dbReference type="ARBA" id="ARBA00022833"/>
    </source>
</evidence>
<evidence type="ECO:0000256" key="1">
    <source>
        <dbReference type="ARBA" id="ARBA00004286"/>
    </source>
</evidence>
<keyword evidence="11" id="KW-1185">Reference proteome</keyword>